<protein>
    <submittedName>
        <fullName evidence="1">Uncharacterized protein</fullName>
    </submittedName>
</protein>
<sequence length="86" mass="9949">MITDADIKKMGKVFATKDELAETTKELIKLIYSVKSELKADIVDFKDSILTEIIKLREDITVVIGYSDRIEDHDQRIEKLETTVYQ</sequence>
<reference evidence="1 2" key="1">
    <citation type="journal article" date="2015" name="Nature">
        <title>rRNA introns, odd ribosomes, and small enigmatic genomes across a large radiation of phyla.</title>
        <authorList>
            <person name="Brown C.T."/>
            <person name="Hug L.A."/>
            <person name="Thomas B.C."/>
            <person name="Sharon I."/>
            <person name="Castelle C.J."/>
            <person name="Singh A."/>
            <person name="Wilkins M.J."/>
            <person name="Williams K.H."/>
            <person name="Banfield J.F."/>
        </authorList>
    </citation>
    <scope>NUCLEOTIDE SEQUENCE [LARGE SCALE GENOMIC DNA]</scope>
</reference>
<dbReference type="STRING" id="1618477.UR54_C0001G0002"/>
<dbReference type="EMBL" id="LBPP01000001">
    <property type="protein sequence ID" value="KKP61462.1"/>
    <property type="molecule type" value="Genomic_DNA"/>
</dbReference>
<organism evidence="1 2">
    <name type="scientific">Candidatus Roizmanbacteria bacterium GW2011_GWA2_34_18</name>
    <dbReference type="NCBI Taxonomy" id="1618477"/>
    <lineage>
        <taxon>Bacteria</taxon>
        <taxon>Candidatus Roizmaniibacteriota</taxon>
    </lineage>
</organism>
<evidence type="ECO:0000313" key="2">
    <source>
        <dbReference type="Proteomes" id="UP000034688"/>
    </source>
</evidence>
<name>A0A0G0E224_9BACT</name>
<comment type="caution">
    <text evidence="1">The sequence shown here is derived from an EMBL/GenBank/DDBJ whole genome shotgun (WGS) entry which is preliminary data.</text>
</comment>
<accession>A0A0G0E224</accession>
<proteinExistence type="predicted"/>
<dbReference type="Proteomes" id="UP000034688">
    <property type="component" value="Unassembled WGS sequence"/>
</dbReference>
<gene>
    <name evidence="1" type="ORF">UR54_C0001G0002</name>
</gene>
<evidence type="ECO:0000313" key="1">
    <source>
        <dbReference type="EMBL" id="KKP61462.1"/>
    </source>
</evidence>
<dbReference type="PATRIC" id="fig|1618477.3.peg.2"/>
<dbReference type="AlphaFoldDB" id="A0A0G0E224"/>